<evidence type="ECO:0000313" key="2">
    <source>
        <dbReference type="EMBL" id="CAE7608412.1"/>
    </source>
</evidence>
<feature type="compositionally biased region" description="Basic residues" evidence="1">
    <location>
        <begin position="274"/>
        <end position="283"/>
    </location>
</feature>
<feature type="compositionally biased region" description="Basic and acidic residues" evidence="1">
    <location>
        <begin position="1008"/>
        <end position="1019"/>
    </location>
</feature>
<sequence length="1333" mass="149865">MFERAYHSPPLLTIPAITHDYRCHGAMGIPTPVTVLSVKLAKPQRERVRKLKQGHVDNVFPLASGYVKKEKELARDVKKESGKAAVEVKKEVKQEVRDAARERQMQKEVASVTHSKSSLGVKEEAKTETCKVEVKEERETEKGKEVKEESREDAKEEVKDEVKDEVMEDVKQVKAEVKEEVMEEMVPEIKNGVKKEVKREIKREDLTWNRQTLLSFESSGIQLVWKFADMVAVSGLSETWKEVRTRVKQECVEEAQRTCSVKQEAAEEAGSVRRPSKRRRISHKRPDISPPSFESRLPEWAEKCLAFQSSGKTWLPTKPCCPASPFLGLAAAPWEGCEEDRTVPCVQRLGKVQFCEFRDFFHENPHHALFNDHGKDPGGSGPVEKAHGPKPEHLQDPAAKQHRAAEMMKMWPWMHDLPTRAWAGHGWLVEEDGMRRLSPTGGGSAMKGLEIFEAFGAVPEESQEAPGASAPSSSGAAGADLITRSFRSLERQSGVQNIRWKQDKACWCVSHTYSGKQKQLHFPISKRMREGLSEDEAVAAALAEAKAHREELVRQGKLQPPKPVTAKASGSTVRGVKCRENGTFRVQITNPRTNKKEEGGTFKTLAEAEAKAREMAKKLGLQAEGEVVPVDRLAEAPHFEPLGPQPGVKWRHGAQHWQAWCTVNGRQRNFTVKPKDYSEKEVEKVDSIECNRGERLWGQVDNVSPRVSGYIKKEKDVTDTVGGRQDVKQELAKDTKKEPEEVTVEVKKEIKQEVKRQMQKEVASVTQSTSSLDVKEEVKTATCKVEVKEERETEKGKEVKEESRVDAKEEVKEEVKDEVKEEVMEDVKQVKAEVKEEVMEEMVAEIKNGVKREVKCEIKREDLAWNSQTTRVKQESVEEAQGTCPVKQEEAEEAGSVRPSKRRRISHKRPDISPPSFESRLPEWAEKCLAFQSSGKTWLPTKPCCPASPFLGLAAAAWEGCKEDRTLPCVQRLGKVQFCEFRDFFHENPHHALFNDHGKDSSGSGPVEKAHGPRPEHLQDPAAKQHRAAEMMKMWPWMHDLPTRAWAGHGWLVEEDGMRRLSPTGGGSAMKGLEIFEAFGAVPEESQEAAGASAPSSSGAAGADLITRSFRGLERQSGVQNIRWKQDKACWCVSHTYSGKQKQLHFPISKRMREGLSEDEAVAAALAEAKAHREELVRQGKLQPPKPVTAKASGSTVRGVKCRENGTFRVQITNPRTNKKEEGGTFKTLAEAEAKARELAKKLGLQAESEVVPVDRLAEAPHFEPLGPQPGVKWRHGAQHWRAQCTVNGKNRNFTVKPKDYSEKEVEKAWKQAVAWRKQQEKERERAEKGQKR</sequence>
<dbReference type="EMBL" id="CAJNDS010002817">
    <property type="protein sequence ID" value="CAE7608412.1"/>
    <property type="molecule type" value="Genomic_DNA"/>
</dbReference>
<feature type="region of interest" description="Disordered" evidence="1">
    <location>
        <begin position="132"/>
        <end position="162"/>
    </location>
</feature>
<feature type="region of interest" description="Disordered" evidence="1">
    <location>
        <begin position="789"/>
        <end position="823"/>
    </location>
</feature>
<evidence type="ECO:0000313" key="3">
    <source>
        <dbReference type="Proteomes" id="UP000604046"/>
    </source>
</evidence>
<dbReference type="Proteomes" id="UP000604046">
    <property type="component" value="Unassembled WGS sequence"/>
</dbReference>
<comment type="caution">
    <text evidence="2">The sequence shown here is derived from an EMBL/GenBank/DDBJ whole genome shotgun (WGS) entry which is preliminary data.</text>
</comment>
<feature type="region of interest" description="Disordered" evidence="1">
    <location>
        <begin position="868"/>
        <end position="917"/>
    </location>
</feature>
<protein>
    <submittedName>
        <fullName evidence="2">Uncharacterized protein</fullName>
    </submittedName>
</protein>
<feature type="compositionally biased region" description="Basic and acidic residues" evidence="1">
    <location>
        <begin position="384"/>
        <end position="395"/>
    </location>
</feature>
<proteinExistence type="predicted"/>
<accession>A0A812V198</accession>
<name>A0A812V198_9DINO</name>
<feature type="region of interest" description="Disordered" evidence="1">
    <location>
        <begin position="553"/>
        <end position="573"/>
    </location>
</feature>
<keyword evidence="3" id="KW-1185">Reference proteome</keyword>
<gene>
    <name evidence="2" type="ORF">SNAT2548_LOCUS34591</name>
</gene>
<organism evidence="2 3">
    <name type="scientific">Symbiodinium natans</name>
    <dbReference type="NCBI Taxonomy" id="878477"/>
    <lineage>
        <taxon>Eukaryota</taxon>
        <taxon>Sar</taxon>
        <taxon>Alveolata</taxon>
        <taxon>Dinophyceae</taxon>
        <taxon>Suessiales</taxon>
        <taxon>Symbiodiniaceae</taxon>
        <taxon>Symbiodinium</taxon>
    </lineage>
</organism>
<feature type="region of interest" description="Disordered" evidence="1">
    <location>
        <begin position="369"/>
        <end position="395"/>
    </location>
</feature>
<feature type="region of interest" description="Disordered" evidence="1">
    <location>
        <begin position="995"/>
        <end position="1027"/>
    </location>
</feature>
<reference evidence="2" key="1">
    <citation type="submission" date="2021-02" db="EMBL/GenBank/DDBJ databases">
        <authorList>
            <person name="Dougan E. K."/>
            <person name="Rhodes N."/>
            <person name="Thang M."/>
            <person name="Chan C."/>
        </authorList>
    </citation>
    <scope>NUCLEOTIDE SEQUENCE</scope>
</reference>
<feature type="region of interest" description="Disordered" evidence="1">
    <location>
        <begin position="1177"/>
        <end position="1197"/>
    </location>
</feature>
<evidence type="ECO:0000256" key="1">
    <source>
        <dbReference type="SAM" id="MobiDB-lite"/>
    </source>
</evidence>
<dbReference type="Gene3D" id="1.20.5.2050">
    <property type="match status" value="3"/>
</dbReference>
<feature type="region of interest" description="Disordered" evidence="1">
    <location>
        <begin position="265"/>
        <end position="293"/>
    </location>
</feature>